<reference evidence="3" key="1">
    <citation type="submission" date="2019-07" db="EMBL/GenBank/DDBJ databases">
        <title>Chitinimonas sp. nov., isolated from Ny-Alesund, arctica soil.</title>
        <authorList>
            <person name="Xu Q."/>
            <person name="Peng F."/>
        </authorList>
    </citation>
    <scope>NUCLEOTIDE SEQUENCE [LARGE SCALE GENOMIC DNA]</scope>
    <source>
        <strain evidence="3">R3-44</strain>
    </source>
</reference>
<feature type="transmembrane region" description="Helical" evidence="1">
    <location>
        <begin position="120"/>
        <end position="145"/>
    </location>
</feature>
<dbReference type="KEGG" id="cari:FNU76_07805"/>
<keyword evidence="1" id="KW-0812">Transmembrane</keyword>
<dbReference type="AlphaFoldDB" id="A0A516SDN6"/>
<dbReference type="Pfam" id="PF12679">
    <property type="entry name" value="ABC2_membrane_2"/>
    <property type="match status" value="1"/>
</dbReference>
<keyword evidence="3" id="KW-1185">Reference proteome</keyword>
<dbReference type="GO" id="GO:0005886">
    <property type="term" value="C:plasma membrane"/>
    <property type="evidence" value="ECO:0007669"/>
    <property type="project" value="UniProtKB-SubCell"/>
</dbReference>
<feature type="transmembrane region" description="Helical" evidence="1">
    <location>
        <begin position="263"/>
        <end position="285"/>
    </location>
</feature>
<name>A0A516SDN6_9NEIS</name>
<sequence length="291" mass="31609">MKSLGFDSGFFIYYPRPLCFAGSEANVLPNLYVTWLAGLRSHSLRVVMILAAMLVGVAYLASSFSARHPHTVALDVGISGTRLVLALLAVFWVQELVVKELDRRTVYFSLAYPIPRSSYWLGRFAGISLLLLASTLLMALALYLLTTFGSGSYQQGFSIRFGLEFVSVMAGQLLDAMVIAAFCMLIASFSVTALLPLVAGLAFTMVARSYGSVLALVKDPAGGFADMAEHYLPLLRAIGYLLPDLGGLDLRDWVLYQVVPIDAGVAFAQSGAYLAVLLAASLLIFNRREFH</sequence>
<protein>
    <submittedName>
        <fullName evidence="2">ABC transporter permease subunit</fullName>
    </submittedName>
</protein>
<organism evidence="2 3">
    <name type="scientific">Chitinimonas arctica</name>
    <dbReference type="NCBI Taxonomy" id="2594795"/>
    <lineage>
        <taxon>Bacteria</taxon>
        <taxon>Pseudomonadati</taxon>
        <taxon>Pseudomonadota</taxon>
        <taxon>Betaproteobacteria</taxon>
        <taxon>Neisseriales</taxon>
        <taxon>Chitinibacteraceae</taxon>
        <taxon>Chitinimonas</taxon>
    </lineage>
</organism>
<evidence type="ECO:0000256" key="1">
    <source>
        <dbReference type="SAM" id="Phobius"/>
    </source>
</evidence>
<keyword evidence="1" id="KW-1133">Transmembrane helix</keyword>
<accession>A0A516SDN6</accession>
<dbReference type="Proteomes" id="UP000317550">
    <property type="component" value="Chromosome"/>
</dbReference>
<evidence type="ECO:0000313" key="2">
    <source>
        <dbReference type="EMBL" id="QDQ26272.1"/>
    </source>
</evidence>
<evidence type="ECO:0000313" key="3">
    <source>
        <dbReference type="Proteomes" id="UP000317550"/>
    </source>
</evidence>
<gene>
    <name evidence="2" type="ORF">FNU76_07805</name>
</gene>
<dbReference type="GO" id="GO:0140359">
    <property type="term" value="F:ABC-type transporter activity"/>
    <property type="evidence" value="ECO:0007669"/>
    <property type="project" value="InterPro"/>
</dbReference>
<feature type="transmembrane region" description="Helical" evidence="1">
    <location>
        <begin position="42"/>
        <end position="60"/>
    </location>
</feature>
<proteinExistence type="predicted"/>
<dbReference type="OrthoDB" id="8592241at2"/>
<feature type="transmembrane region" description="Helical" evidence="1">
    <location>
        <begin position="72"/>
        <end position="93"/>
    </location>
</feature>
<keyword evidence="1" id="KW-0472">Membrane</keyword>
<feature type="transmembrane region" description="Helical" evidence="1">
    <location>
        <begin position="193"/>
        <end position="217"/>
    </location>
</feature>
<feature type="transmembrane region" description="Helical" evidence="1">
    <location>
        <begin position="165"/>
        <end position="187"/>
    </location>
</feature>
<dbReference type="EMBL" id="CP041730">
    <property type="protein sequence ID" value="QDQ26272.1"/>
    <property type="molecule type" value="Genomic_DNA"/>
</dbReference>